<keyword evidence="1" id="KW-1133">Transmembrane helix</keyword>
<sequence>MKTNRVNEIVETMKSFSKDKYQKNELLTEMFALQQEIVGLTFNGEHVSTADLKIWDVERHLEQLNQDCGNVADDELQRFEDGSKTLCNLIKAEISGKRGEAKAFSVLQHIRSKNIILKNVELSDGNHHTELDAIVITPGVVTIVEVKNTAKNIFIDENGDYYRTGEYLRWDCNIAEKMNFKEEVLKKVLADDGIEDIQIKSIVVFTDNRIEVQNKYCGIRTCFVSQLAYIIDGFKRSTSRREEELEHIEGLIKEAECKEAYPLDFDVAQYKIDFATLMAILEEASAKVEEQEYKQEVVIEKKNVWTVLENVFTSRYVGYAGSAAVTAVAISTVAISVIREGGR</sequence>
<reference evidence="3" key="2">
    <citation type="submission" date="2021-04" db="EMBL/GenBank/DDBJ databases">
        <authorList>
            <person name="Gilroy R."/>
        </authorList>
    </citation>
    <scope>NUCLEOTIDE SEQUENCE</scope>
    <source>
        <strain evidence="3">CHK165-2605</strain>
    </source>
</reference>
<keyword evidence="1" id="KW-0812">Transmembrane</keyword>
<dbReference type="PROSITE" id="PS50965">
    <property type="entry name" value="NERD"/>
    <property type="match status" value="1"/>
</dbReference>
<name>A0A9D2P3R2_9FIRM</name>
<dbReference type="EMBL" id="DWWI01000170">
    <property type="protein sequence ID" value="HJC43585.1"/>
    <property type="molecule type" value="Genomic_DNA"/>
</dbReference>
<dbReference type="AlphaFoldDB" id="A0A9D2P3R2"/>
<accession>A0A9D2P3R2</accession>
<evidence type="ECO:0000259" key="2">
    <source>
        <dbReference type="PROSITE" id="PS50965"/>
    </source>
</evidence>
<dbReference type="Pfam" id="PF08378">
    <property type="entry name" value="NERD"/>
    <property type="match status" value="1"/>
</dbReference>
<proteinExistence type="predicted"/>
<dbReference type="InterPro" id="IPR011528">
    <property type="entry name" value="NERD"/>
</dbReference>
<evidence type="ECO:0000313" key="3">
    <source>
        <dbReference type="EMBL" id="HJC43585.1"/>
    </source>
</evidence>
<evidence type="ECO:0000313" key="4">
    <source>
        <dbReference type="Proteomes" id="UP000823895"/>
    </source>
</evidence>
<protein>
    <submittedName>
        <fullName evidence="3">NERD domain-containing protein</fullName>
    </submittedName>
</protein>
<organism evidence="3 4">
    <name type="scientific">Candidatus Mediterraneibacter gallistercoris</name>
    <dbReference type="NCBI Taxonomy" id="2838671"/>
    <lineage>
        <taxon>Bacteria</taxon>
        <taxon>Bacillati</taxon>
        <taxon>Bacillota</taxon>
        <taxon>Clostridia</taxon>
        <taxon>Lachnospirales</taxon>
        <taxon>Lachnospiraceae</taxon>
        <taxon>Mediterraneibacter</taxon>
    </lineage>
</organism>
<dbReference type="Proteomes" id="UP000823895">
    <property type="component" value="Unassembled WGS sequence"/>
</dbReference>
<reference evidence="3" key="1">
    <citation type="journal article" date="2021" name="PeerJ">
        <title>Extensive microbial diversity within the chicken gut microbiome revealed by metagenomics and culture.</title>
        <authorList>
            <person name="Gilroy R."/>
            <person name="Ravi A."/>
            <person name="Getino M."/>
            <person name="Pursley I."/>
            <person name="Horton D.L."/>
            <person name="Alikhan N.F."/>
            <person name="Baker D."/>
            <person name="Gharbi K."/>
            <person name="Hall N."/>
            <person name="Watson M."/>
            <person name="Adriaenssens E.M."/>
            <person name="Foster-Nyarko E."/>
            <person name="Jarju S."/>
            <person name="Secka A."/>
            <person name="Antonio M."/>
            <person name="Oren A."/>
            <person name="Chaudhuri R.R."/>
            <person name="La Ragione R."/>
            <person name="Hildebrand F."/>
            <person name="Pallen M.J."/>
        </authorList>
    </citation>
    <scope>NUCLEOTIDE SEQUENCE</scope>
    <source>
        <strain evidence="3">CHK165-2605</strain>
    </source>
</reference>
<evidence type="ECO:0000256" key="1">
    <source>
        <dbReference type="SAM" id="Phobius"/>
    </source>
</evidence>
<comment type="caution">
    <text evidence="3">The sequence shown here is derived from an EMBL/GenBank/DDBJ whole genome shotgun (WGS) entry which is preliminary data.</text>
</comment>
<keyword evidence="1" id="KW-0472">Membrane</keyword>
<feature type="transmembrane region" description="Helical" evidence="1">
    <location>
        <begin position="316"/>
        <end position="338"/>
    </location>
</feature>
<gene>
    <name evidence="3" type="ORF">H9756_07900</name>
</gene>
<feature type="domain" description="NERD" evidence="2">
    <location>
        <begin position="95"/>
        <end position="212"/>
    </location>
</feature>